<dbReference type="InterPro" id="IPR012902">
    <property type="entry name" value="N_methyl_site"/>
</dbReference>
<name>A0ABR9VB86_9CYAN</name>
<organism evidence="2 3">
    <name type="scientific">Sphaerospermopsis aphanizomenoides LEGE 00250</name>
    <dbReference type="NCBI Taxonomy" id="2777972"/>
    <lineage>
        <taxon>Bacteria</taxon>
        <taxon>Bacillati</taxon>
        <taxon>Cyanobacteriota</taxon>
        <taxon>Cyanophyceae</taxon>
        <taxon>Nostocales</taxon>
        <taxon>Aphanizomenonaceae</taxon>
        <taxon>Sphaerospermopsis</taxon>
        <taxon>Sphaerospermopsis aphanizomenoides</taxon>
    </lineage>
</organism>
<keyword evidence="1" id="KW-0472">Membrane</keyword>
<dbReference type="RefSeq" id="WP_193942276.1">
    <property type="nucleotide sequence ID" value="NZ_JADEWB010000024.1"/>
</dbReference>
<feature type="transmembrane region" description="Helical" evidence="1">
    <location>
        <begin position="12"/>
        <end position="37"/>
    </location>
</feature>
<evidence type="ECO:0000313" key="3">
    <source>
        <dbReference type="Proteomes" id="UP000606776"/>
    </source>
</evidence>
<sequence length="252" mass="26819">MNKPRFHPDSGFSLLEVLAAILIVTFFTTVAMQMLVISTAFKARAKEYATAANLIQQDLENIRSLADNYKFPTLTAVPAVGATTISLSPSPSPSGLANSDKVQFQGRPNVYILTISGGSTTISPGIITQPTANATLVSNTTCSATSASAGLGNFLMTNIQSTVSTTTTLTVSGVTYNSVIGNPFTLPNTQQKIWIMRNDNNNYTGAAIPYDTVRVNYLVVRDKNNAPSTSTSDIIAELTSEVIPNASLQCIR</sequence>
<dbReference type="EMBL" id="JADEWB010000024">
    <property type="protein sequence ID" value="MBE9235759.1"/>
    <property type="molecule type" value="Genomic_DNA"/>
</dbReference>
<keyword evidence="1" id="KW-0812">Transmembrane</keyword>
<keyword evidence="3" id="KW-1185">Reference proteome</keyword>
<proteinExistence type="predicted"/>
<gene>
    <name evidence="2" type="ORF">IQ227_06835</name>
</gene>
<dbReference type="NCBIfam" id="TIGR02532">
    <property type="entry name" value="IV_pilin_GFxxxE"/>
    <property type="match status" value="1"/>
</dbReference>
<keyword evidence="1" id="KW-1133">Transmembrane helix</keyword>
<reference evidence="2 3" key="1">
    <citation type="submission" date="2020-10" db="EMBL/GenBank/DDBJ databases">
        <authorList>
            <person name="Castelo-Branco R."/>
            <person name="Eusebio N."/>
            <person name="Adriana R."/>
            <person name="Vieira A."/>
            <person name="Brugerolle De Fraissinette N."/>
            <person name="Rezende De Castro R."/>
            <person name="Schneider M.P."/>
            <person name="Vasconcelos V."/>
            <person name="Leao P.N."/>
        </authorList>
    </citation>
    <scope>NUCLEOTIDE SEQUENCE [LARGE SCALE GENOMIC DNA]</scope>
    <source>
        <strain evidence="2 3">LEGE 00250</strain>
    </source>
</reference>
<dbReference type="PROSITE" id="PS00409">
    <property type="entry name" value="PROKAR_NTER_METHYL"/>
    <property type="match status" value="1"/>
</dbReference>
<evidence type="ECO:0000256" key="1">
    <source>
        <dbReference type="SAM" id="Phobius"/>
    </source>
</evidence>
<evidence type="ECO:0000313" key="2">
    <source>
        <dbReference type="EMBL" id="MBE9235759.1"/>
    </source>
</evidence>
<accession>A0ABR9VB86</accession>
<protein>
    <submittedName>
        <fullName evidence="2">Type II secretion system protein</fullName>
    </submittedName>
</protein>
<dbReference type="Proteomes" id="UP000606776">
    <property type="component" value="Unassembled WGS sequence"/>
</dbReference>
<comment type="caution">
    <text evidence="2">The sequence shown here is derived from an EMBL/GenBank/DDBJ whole genome shotgun (WGS) entry which is preliminary data.</text>
</comment>